<dbReference type="Proteomes" id="UP000075583">
    <property type="component" value="Unassembled WGS sequence"/>
</dbReference>
<dbReference type="EMBL" id="LQZQ01000045">
    <property type="protein sequence ID" value="KYG75085.1"/>
    <property type="molecule type" value="Genomic_DNA"/>
</dbReference>
<proteinExistence type="predicted"/>
<evidence type="ECO:0000313" key="1">
    <source>
        <dbReference type="EMBL" id="KYG75085.1"/>
    </source>
</evidence>
<protein>
    <submittedName>
        <fullName evidence="1">Uncharacterized protein</fullName>
    </submittedName>
</protein>
<accession>A0A150X8M4</accession>
<name>A0A150X8M4_ROSEK</name>
<reference evidence="1" key="1">
    <citation type="submission" date="2016-01" db="EMBL/GenBank/DDBJ databases">
        <title>Genome sequencing of Roseivirga ehrenbergii KMM 6017.</title>
        <authorList>
            <person name="Selvaratnam C."/>
            <person name="Thevarajoo S."/>
            <person name="Goh K.M."/>
            <person name="Ee R."/>
            <person name="Chan K.-G."/>
            <person name="Chong C.S."/>
        </authorList>
    </citation>
    <scope>NUCLEOTIDE SEQUENCE [LARGE SCALE GENOMIC DNA]</scope>
    <source>
        <strain evidence="1">KMM 6017</strain>
    </source>
</reference>
<comment type="caution">
    <text evidence="1">The sequence shown here is derived from an EMBL/GenBank/DDBJ whole genome shotgun (WGS) entry which is preliminary data.</text>
</comment>
<dbReference type="AlphaFoldDB" id="A0A150X8M4"/>
<dbReference type="STRING" id="279360.MB14_07795"/>
<organism evidence="1 2">
    <name type="scientific">Roseivirga ehrenbergii (strain DSM 102268 / JCM 13514 / KCTC 12282 / NCIMB 14502 / KMM 6017)</name>
    <dbReference type="NCBI Taxonomy" id="279360"/>
    <lineage>
        <taxon>Bacteria</taxon>
        <taxon>Pseudomonadati</taxon>
        <taxon>Bacteroidota</taxon>
        <taxon>Cytophagia</taxon>
        <taxon>Cytophagales</taxon>
        <taxon>Roseivirgaceae</taxon>
        <taxon>Roseivirga</taxon>
    </lineage>
</organism>
<evidence type="ECO:0000313" key="2">
    <source>
        <dbReference type="Proteomes" id="UP000075583"/>
    </source>
</evidence>
<gene>
    <name evidence="1" type="ORF">MB14_07795</name>
</gene>
<sequence>MGYTHSCVIPPRWGYKGVAPTGLGLCTSFKLVSALKGHDIKTKGAALRKIYLHPYISPVRTRQKKLNKPITHLQNTQTQNGIMTDFFITKQLLSFAA</sequence>
<keyword evidence="2" id="KW-1185">Reference proteome</keyword>